<dbReference type="Proteomes" id="UP000054485">
    <property type="component" value="Unassembled WGS sequence"/>
</dbReference>
<reference evidence="2 3" key="1">
    <citation type="submission" date="2014-04" db="EMBL/GenBank/DDBJ databases">
        <authorList>
            <consortium name="DOE Joint Genome Institute"/>
            <person name="Kuo A."/>
            <person name="Ruytinx J."/>
            <person name="Rineau F."/>
            <person name="Colpaert J."/>
            <person name="Kohler A."/>
            <person name="Nagy L.G."/>
            <person name="Floudas D."/>
            <person name="Copeland A."/>
            <person name="Barry K.W."/>
            <person name="Cichocki N."/>
            <person name="Veneault-Fourrey C."/>
            <person name="LaButti K."/>
            <person name="Lindquist E.A."/>
            <person name="Lipzen A."/>
            <person name="Lundell T."/>
            <person name="Morin E."/>
            <person name="Murat C."/>
            <person name="Sun H."/>
            <person name="Tunlid A."/>
            <person name="Henrissat B."/>
            <person name="Grigoriev I.V."/>
            <person name="Hibbett D.S."/>
            <person name="Martin F."/>
            <person name="Nordberg H.P."/>
            <person name="Cantor M.N."/>
            <person name="Hua S.X."/>
        </authorList>
    </citation>
    <scope>NUCLEOTIDE SEQUENCE [LARGE SCALE GENOMIC DNA]</scope>
    <source>
        <strain evidence="2 3">UH-Slu-Lm8-n1</strain>
    </source>
</reference>
<protein>
    <submittedName>
        <fullName evidence="2">Uncharacterized protein</fullName>
    </submittedName>
</protein>
<gene>
    <name evidence="2" type="ORF">CY34DRAFT_168889</name>
</gene>
<evidence type="ECO:0000256" key="1">
    <source>
        <dbReference type="SAM" id="Phobius"/>
    </source>
</evidence>
<dbReference type="InParanoid" id="A0A0D0BDC5"/>
<keyword evidence="1" id="KW-0812">Transmembrane</keyword>
<dbReference type="EMBL" id="KN835143">
    <property type="protein sequence ID" value="KIK47809.1"/>
    <property type="molecule type" value="Genomic_DNA"/>
</dbReference>
<proteinExistence type="predicted"/>
<accession>A0A0D0BDC5</accession>
<sequence>MLWRPSTIIRRLSRLVSDVVYATLTQRCCYNFCSIDVVCRPRKMQELDDGLGSTTRRYFVAELEIRLRQLRRRKEPKFFASRFFVSLIFFNYPLQQRMPSPLCLSCGQALLGVWLPSP</sequence>
<dbReference type="AlphaFoldDB" id="A0A0D0BDC5"/>
<evidence type="ECO:0000313" key="3">
    <source>
        <dbReference type="Proteomes" id="UP000054485"/>
    </source>
</evidence>
<dbReference type="HOGENOM" id="CLU_2074674_0_0_1"/>
<keyword evidence="1" id="KW-0472">Membrane</keyword>
<reference evidence="3" key="2">
    <citation type="submission" date="2015-01" db="EMBL/GenBank/DDBJ databases">
        <title>Evolutionary Origins and Diversification of the Mycorrhizal Mutualists.</title>
        <authorList>
            <consortium name="DOE Joint Genome Institute"/>
            <consortium name="Mycorrhizal Genomics Consortium"/>
            <person name="Kohler A."/>
            <person name="Kuo A."/>
            <person name="Nagy L.G."/>
            <person name="Floudas D."/>
            <person name="Copeland A."/>
            <person name="Barry K.W."/>
            <person name="Cichocki N."/>
            <person name="Veneault-Fourrey C."/>
            <person name="LaButti K."/>
            <person name="Lindquist E.A."/>
            <person name="Lipzen A."/>
            <person name="Lundell T."/>
            <person name="Morin E."/>
            <person name="Murat C."/>
            <person name="Riley R."/>
            <person name="Ohm R."/>
            <person name="Sun H."/>
            <person name="Tunlid A."/>
            <person name="Henrissat B."/>
            <person name="Grigoriev I.V."/>
            <person name="Hibbett D.S."/>
            <person name="Martin F."/>
        </authorList>
    </citation>
    <scope>NUCLEOTIDE SEQUENCE [LARGE SCALE GENOMIC DNA]</scope>
    <source>
        <strain evidence="3">UH-Slu-Lm8-n1</strain>
    </source>
</reference>
<feature type="transmembrane region" description="Helical" evidence="1">
    <location>
        <begin position="78"/>
        <end position="94"/>
    </location>
</feature>
<evidence type="ECO:0000313" key="2">
    <source>
        <dbReference type="EMBL" id="KIK47809.1"/>
    </source>
</evidence>
<keyword evidence="1" id="KW-1133">Transmembrane helix</keyword>
<name>A0A0D0BDC5_9AGAM</name>
<organism evidence="2 3">
    <name type="scientific">Suillus luteus UH-Slu-Lm8-n1</name>
    <dbReference type="NCBI Taxonomy" id="930992"/>
    <lineage>
        <taxon>Eukaryota</taxon>
        <taxon>Fungi</taxon>
        <taxon>Dikarya</taxon>
        <taxon>Basidiomycota</taxon>
        <taxon>Agaricomycotina</taxon>
        <taxon>Agaricomycetes</taxon>
        <taxon>Agaricomycetidae</taxon>
        <taxon>Boletales</taxon>
        <taxon>Suillineae</taxon>
        <taxon>Suillaceae</taxon>
        <taxon>Suillus</taxon>
    </lineage>
</organism>
<keyword evidence="3" id="KW-1185">Reference proteome</keyword>